<keyword evidence="5" id="KW-1160">Virus entry into host cell</keyword>
<dbReference type="GO" id="GO:0098994">
    <property type="term" value="P:symbiont entry into host cell via disruption of host cell envelope"/>
    <property type="evidence" value="ECO:0007669"/>
    <property type="project" value="UniProtKB-KW"/>
</dbReference>
<evidence type="ECO:0000256" key="1">
    <source>
        <dbReference type="ARBA" id="ARBA00004328"/>
    </source>
</evidence>
<dbReference type="EMBL" id="OM654404">
    <property type="protein sequence ID" value="UPI11719.1"/>
    <property type="molecule type" value="Genomic_DNA"/>
</dbReference>
<evidence type="ECO:0000256" key="6">
    <source>
        <dbReference type="ARBA" id="ARBA00035636"/>
    </source>
</evidence>
<dbReference type="PROSITE" id="PS51688">
    <property type="entry name" value="ICA"/>
    <property type="match status" value="1"/>
</dbReference>
<dbReference type="InterPro" id="IPR011050">
    <property type="entry name" value="Pectin_lyase_fold/virulence"/>
</dbReference>
<comment type="subcellular location">
    <subcellularLocation>
        <location evidence="1">Virion</location>
    </subcellularLocation>
</comment>
<dbReference type="Proteomes" id="UP001164315">
    <property type="component" value="Segment"/>
</dbReference>
<evidence type="ECO:0000313" key="9">
    <source>
        <dbReference type="EMBL" id="UPI11719.1"/>
    </source>
</evidence>
<dbReference type="InterPro" id="IPR005604">
    <property type="entry name" value="Phage_T7_tail_fibre-like_N"/>
</dbReference>
<accession>A0A9X9H672</accession>
<dbReference type="CDD" id="cd10144">
    <property type="entry name" value="Peptidase_S74_CIMCD"/>
    <property type="match status" value="1"/>
</dbReference>
<sequence length="938" mass="102256">MNLYSEWFSVLRVGGDYKTMHLYNGTGGDTFDINFAGGYIDRTHVKALVSNGDVVTLQFSSASRVRTSRPIVVGETVLIYRDTPKAVPLAQFEDGALLTAANLDRNAKQAVFVAAEMLDRFDTFGSSLETSVEQVSEALRIANEALAEANAANTTSGEAKAIAQAALELTRVHNELTDRDAANAHPADSIDWSKYDLTAAALVGLTKSTDTYFKTYTNVKLHGALGDGVADDTAAIESALAAGARNIYFPKGTYMVSHALVIPPNCRLFGDGMWNTVVKMFASVEGTVDVFHNRAYLSSAFGQYDDGIYMHDMQAHANGRARTKVLATEWGRALRAGATKNLKLERCAFVEGPQHCLDITNRMDTYVGIGHAAAAEGMSYNATVDGCVIVDWVYDDGLTTHATKGCSIRDCVALVTSEAVAFRRYQITQNGFEIDDGSQDVVVDSCYVYGNNSGTKAFSTACHKNAPATFNVRFLNCAAEGVVHGMGFWSDVDTDAVHGTDAWKCRNYYVENFVLHNPDIVPDQSIFPSRFLDTQGCMEVKYKNVRLEMGGRDGAAPRTSFAAINIANSIDVEYDGVVINGVIDTKFGPLYTNNPWWRLGHNTLGMMSGNVRIKNVYINRFGYNDRLIRDLDGHPMGGAVVELGPIKVDGGGSDGRTKVVYVGNGQFVSHGMQLASGIIPYQTGKTLTALHTASTGRVNNNSLNPDVVLGGIRFRSMTETDGTQPVPGLYFDRYFMGSDPGNQKGKGSVAFRTSAAAVGAFTITAHHEDTNEWRPVVRAYSSSNGMFALWGPVYDNVVVLGEAANRFSTAFFATAPTVTSDERAKEQIRELDERELEVGRKIRKLFRVYKLKASVATKGNNARWHTGIIAQDVESAFNECGLNPFDYGILCHDTWGPEHEDVLDESGEVVGSQMVREAGDAYSVRYEELMAFVIATME</sequence>
<evidence type="ECO:0000313" key="10">
    <source>
        <dbReference type="Proteomes" id="UP001164315"/>
    </source>
</evidence>
<evidence type="ECO:0000256" key="3">
    <source>
        <dbReference type="ARBA" id="ARBA00022732"/>
    </source>
</evidence>
<reference evidence="9 10" key="1">
    <citation type="submission" date="2022-02" db="EMBL/GenBank/DDBJ databases">
        <title>Characterization of Aeromonas phage yong1 and its protective effects against Aeromonas hydrophila in brocade carp (Cyprinus aka Koi).</title>
        <authorList>
            <person name="Pan L."/>
            <person name="Li D."/>
            <person name="Lin W."/>
            <person name="Liu W."/>
            <person name="Qu C."/>
            <person name="Qian M."/>
            <person name="Cai R."/>
            <person name="Wang F."/>
            <person name="Zhou Q."/>
            <person name="Tong Y."/>
        </authorList>
    </citation>
    <scope>NUCLEOTIDE SEQUENCE [LARGE SCALE GENOMIC DNA]</scope>
</reference>
<comment type="similarity">
    <text evidence="6">In the N-terminal section; belongs to the Teseptimavirus fiber family.</text>
</comment>
<keyword evidence="3" id="KW-1227">Viral tail protein</keyword>
<evidence type="ECO:0000256" key="4">
    <source>
        <dbReference type="ARBA" id="ARBA00022844"/>
    </source>
</evidence>
<protein>
    <submittedName>
        <fullName evidence="9">Tail spike protein</fullName>
    </submittedName>
</protein>
<dbReference type="InterPro" id="IPR012334">
    <property type="entry name" value="Pectin_lyas_fold"/>
</dbReference>
<keyword evidence="2" id="KW-1235">Degradation of host cell envelope components during virus entry</keyword>
<dbReference type="GO" id="GO:0098996">
    <property type="term" value="P:symbiont entry into host cell via disruption of host cell glycocalyx"/>
    <property type="evidence" value="ECO:0007669"/>
    <property type="project" value="UniProtKB-KW"/>
</dbReference>
<keyword evidence="10" id="KW-1185">Reference proteome</keyword>
<keyword evidence="4" id="KW-0946">Virion</keyword>
<keyword evidence="7" id="KW-1238">Degradation of host capsule during virus entry</keyword>
<evidence type="ECO:0000256" key="2">
    <source>
        <dbReference type="ARBA" id="ARBA00022717"/>
    </source>
</evidence>
<dbReference type="InterPro" id="IPR024535">
    <property type="entry name" value="RHGA/B-epi-like_pectate_lyase"/>
</dbReference>
<name>A0A9X9H672_9CAUD</name>
<dbReference type="Pfam" id="PF03906">
    <property type="entry name" value="Phage_T7_tail"/>
    <property type="match status" value="1"/>
</dbReference>
<dbReference type="InterPro" id="IPR036388">
    <property type="entry name" value="WH-like_DNA-bd_sf"/>
</dbReference>
<dbReference type="Pfam" id="PF13884">
    <property type="entry name" value="Peptidase_S74"/>
    <property type="match status" value="1"/>
</dbReference>
<feature type="domain" description="Peptidase S74" evidence="8">
    <location>
        <begin position="820"/>
        <end position="938"/>
    </location>
</feature>
<evidence type="ECO:0000256" key="7">
    <source>
        <dbReference type="ARBA" id="ARBA00035731"/>
    </source>
</evidence>
<dbReference type="GO" id="GO:0098015">
    <property type="term" value="C:virus tail"/>
    <property type="evidence" value="ECO:0007669"/>
    <property type="project" value="UniProtKB-KW"/>
</dbReference>
<dbReference type="Gene3D" id="2.160.20.10">
    <property type="entry name" value="Single-stranded right-handed beta-helix, Pectin lyase-like"/>
    <property type="match status" value="1"/>
</dbReference>
<dbReference type="InterPro" id="IPR030392">
    <property type="entry name" value="S74_ICA"/>
</dbReference>
<organism evidence="9 10">
    <name type="scientific">Aeromonas phage yong1</name>
    <dbReference type="NCBI Taxonomy" id="2924882"/>
    <lineage>
        <taxon>Viruses</taxon>
        <taxon>Duplodnaviria</taxon>
        <taxon>Heunggongvirae</taxon>
        <taxon>Uroviricota</taxon>
        <taxon>Caudoviricetes</taxon>
        <taxon>Autographivirales</taxon>
        <taxon>Autonotataviridae</taxon>
        <taxon>Melnykvirinae</taxon>
        <taxon>Ahphunavirus</taxon>
        <taxon>Ahphunavirus yong1</taxon>
    </lineage>
</organism>
<dbReference type="Gene3D" id="1.10.10.10">
    <property type="entry name" value="Winged helix-like DNA-binding domain superfamily/Winged helix DNA-binding domain"/>
    <property type="match status" value="1"/>
</dbReference>
<dbReference type="Pfam" id="PF12708">
    <property type="entry name" value="Pect-lyase_RHGA_epim"/>
    <property type="match status" value="1"/>
</dbReference>
<evidence type="ECO:0000256" key="5">
    <source>
        <dbReference type="ARBA" id="ARBA00023296"/>
    </source>
</evidence>
<evidence type="ECO:0000259" key="8">
    <source>
        <dbReference type="PROSITE" id="PS51688"/>
    </source>
</evidence>
<dbReference type="SUPFAM" id="SSF51126">
    <property type="entry name" value="Pectin lyase-like"/>
    <property type="match status" value="1"/>
</dbReference>
<proteinExistence type="inferred from homology"/>